<protein>
    <submittedName>
        <fullName evidence="1">Chlororespiratory reduction protein 7</fullName>
    </submittedName>
</protein>
<dbReference type="EMBL" id="JAKKUT010000002">
    <property type="protein sequence ID" value="MDG2989905.1"/>
    <property type="molecule type" value="Genomic_DNA"/>
</dbReference>
<dbReference type="Pfam" id="PF12095">
    <property type="entry name" value="CRR7"/>
    <property type="match status" value="1"/>
</dbReference>
<accession>A0ABT6EVU5</accession>
<reference evidence="1" key="2">
    <citation type="submission" date="2022-01" db="EMBL/GenBank/DDBJ databases">
        <authorList>
            <person name="Zivanovic Y."/>
            <person name="Moreira D."/>
            <person name="Lopez-Garcia P."/>
        </authorList>
    </citation>
    <scope>NUCLEOTIDE SEQUENCE</scope>
    <source>
        <strain evidence="1">G9</strain>
    </source>
</reference>
<dbReference type="InterPro" id="IPR038150">
    <property type="entry name" value="CRR7-like_sf"/>
</dbReference>
<dbReference type="InterPro" id="IPR021954">
    <property type="entry name" value="CRR7"/>
</dbReference>
<proteinExistence type="predicted"/>
<sequence length="75" mass="8455">MYVVLEPDQGEVLLTPSELLAKLEACLGQQQDDLPYDLRSIVEIPAQAAHLMETGCELDLGNGRFIHWYAVRLEK</sequence>
<gene>
    <name evidence="1" type="ORF">L3556_03000</name>
</gene>
<dbReference type="Proteomes" id="UP001154265">
    <property type="component" value="Unassembled WGS sequence"/>
</dbReference>
<keyword evidence="2" id="KW-1185">Reference proteome</keyword>
<name>A0ABT6EVU5_9SYNE</name>
<evidence type="ECO:0000313" key="1">
    <source>
        <dbReference type="EMBL" id="MDG2989905.1"/>
    </source>
</evidence>
<comment type="caution">
    <text evidence="1">The sequence shown here is derived from an EMBL/GenBank/DDBJ whole genome shotgun (WGS) entry which is preliminary data.</text>
</comment>
<evidence type="ECO:0000313" key="2">
    <source>
        <dbReference type="Proteomes" id="UP001154265"/>
    </source>
</evidence>
<dbReference type="Gene3D" id="3.90.940.40">
    <property type="entry name" value="Protein CHLORORESPIRATORY REDUCTION 7"/>
    <property type="match status" value="1"/>
</dbReference>
<organism evidence="1 2">
    <name type="scientific">Candidatus Synechococcus calcipolaris G9</name>
    <dbReference type="NCBI Taxonomy" id="1497997"/>
    <lineage>
        <taxon>Bacteria</taxon>
        <taxon>Bacillati</taxon>
        <taxon>Cyanobacteriota</taxon>
        <taxon>Cyanophyceae</taxon>
        <taxon>Synechococcales</taxon>
        <taxon>Synechococcaceae</taxon>
        <taxon>Synechococcus</taxon>
    </lineage>
</organism>
<reference evidence="1" key="1">
    <citation type="journal article" date="2022" name="Genome Biol. Evol.">
        <title>A New Gene Family Diagnostic for Intracellular Biomineralization of Amorphous Ca Carbonates by Cyanobacteria.</title>
        <authorList>
            <person name="Benzerara K."/>
            <person name="Duprat E."/>
            <person name="Bitard-Feildel T."/>
            <person name="Caumes G."/>
            <person name="Cassier-Chauvat C."/>
            <person name="Chauvat F."/>
            <person name="Dezi M."/>
            <person name="Diop S.I."/>
            <person name="Gaschignard G."/>
            <person name="Gorgen S."/>
            <person name="Gugger M."/>
            <person name="Lopez-Garcia P."/>
            <person name="Millet M."/>
            <person name="Skouri-Panet F."/>
            <person name="Moreira D."/>
            <person name="Callebaut I."/>
        </authorList>
    </citation>
    <scope>NUCLEOTIDE SEQUENCE</scope>
    <source>
        <strain evidence="1">G9</strain>
    </source>
</reference>